<proteinExistence type="predicted"/>
<sequence length="47" mass="5560">MRCERLGNIVLIKSTPIDSGQLCIDRSLFKFGHLWSVRDLKRWRGWA</sequence>
<evidence type="ECO:0000313" key="1">
    <source>
        <dbReference type="EMBL" id="MBX14519.1"/>
    </source>
</evidence>
<accession>A0A2P2L987</accession>
<organism evidence="1">
    <name type="scientific">Rhizophora mucronata</name>
    <name type="common">Asiatic mangrove</name>
    <dbReference type="NCBI Taxonomy" id="61149"/>
    <lineage>
        <taxon>Eukaryota</taxon>
        <taxon>Viridiplantae</taxon>
        <taxon>Streptophyta</taxon>
        <taxon>Embryophyta</taxon>
        <taxon>Tracheophyta</taxon>
        <taxon>Spermatophyta</taxon>
        <taxon>Magnoliopsida</taxon>
        <taxon>eudicotyledons</taxon>
        <taxon>Gunneridae</taxon>
        <taxon>Pentapetalae</taxon>
        <taxon>rosids</taxon>
        <taxon>fabids</taxon>
        <taxon>Malpighiales</taxon>
        <taxon>Rhizophoraceae</taxon>
        <taxon>Rhizophora</taxon>
    </lineage>
</organism>
<reference evidence="1" key="1">
    <citation type="submission" date="2018-02" db="EMBL/GenBank/DDBJ databases">
        <title>Rhizophora mucronata_Transcriptome.</title>
        <authorList>
            <person name="Meera S.P."/>
            <person name="Sreeshan A."/>
            <person name="Augustine A."/>
        </authorList>
    </citation>
    <scope>NUCLEOTIDE SEQUENCE</scope>
    <source>
        <tissue evidence="1">Leaf</tissue>
    </source>
</reference>
<dbReference type="AlphaFoldDB" id="A0A2P2L987"/>
<name>A0A2P2L987_RHIMU</name>
<dbReference type="EMBL" id="GGEC01034035">
    <property type="protein sequence ID" value="MBX14519.1"/>
    <property type="molecule type" value="Transcribed_RNA"/>
</dbReference>
<protein>
    <submittedName>
        <fullName evidence="1">Putative disease resistance RPP13-like protein 1</fullName>
    </submittedName>
</protein>